<name>A0A6L2JZV0_TANCI</name>
<comment type="caution">
    <text evidence="1">The sequence shown here is derived from an EMBL/GenBank/DDBJ whole genome shotgun (WGS) entry which is preliminary data.</text>
</comment>
<protein>
    <recommendedName>
        <fullName evidence="2">Reverse transcriptase domain-containing protein</fullName>
    </recommendedName>
</protein>
<dbReference type="AlphaFoldDB" id="A0A6L2JZV0"/>
<reference evidence="1" key="1">
    <citation type="journal article" date="2019" name="Sci. Rep.">
        <title>Draft genome of Tanacetum cinerariifolium, the natural source of mosquito coil.</title>
        <authorList>
            <person name="Yamashiro T."/>
            <person name="Shiraishi A."/>
            <person name="Satake H."/>
            <person name="Nakayama K."/>
        </authorList>
    </citation>
    <scope>NUCLEOTIDE SEQUENCE</scope>
</reference>
<evidence type="ECO:0000313" key="1">
    <source>
        <dbReference type="EMBL" id="GEU41174.1"/>
    </source>
</evidence>
<organism evidence="1">
    <name type="scientific">Tanacetum cinerariifolium</name>
    <name type="common">Dalmatian daisy</name>
    <name type="synonym">Chrysanthemum cinerariifolium</name>
    <dbReference type="NCBI Taxonomy" id="118510"/>
    <lineage>
        <taxon>Eukaryota</taxon>
        <taxon>Viridiplantae</taxon>
        <taxon>Streptophyta</taxon>
        <taxon>Embryophyta</taxon>
        <taxon>Tracheophyta</taxon>
        <taxon>Spermatophyta</taxon>
        <taxon>Magnoliopsida</taxon>
        <taxon>eudicotyledons</taxon>
        <taxon>Gunneridae</taxon>
        <taxon>Pentapetalae</taxon>
        <taxon>asterids</taxon>
        <taxon>campanulids</taxon>
        <taxon>Asterales</taxon>
        <taxon>Asteraceae</taxon>
        <taxon>Asteroideae</taxon>
        <taxon>Anthemideae</taxon>
        <taxon>Anthemidinae</taxon>
        <taxon>Tanacetum</taxon>
    </lineage>
</organism>
<gene>
    <name evidence="1" type="ORF">Tci_013152</name>
</gene>
<sequence>MKSIQTFLEEFNYIAFEEKPQILLQAWYKFFTIQYAQPEDSNELFQKLLEDLQIINKELKWKEKPPQDSNIRQLIREECSIEVCEEQKPNMENTILELVEICRQKELLCMHDNVDDLIESALNSKLLSINSQRLNKEKQEVKNVVEQPAERGTRIIESLQNFRVIHKSSISLKYTSQISLVHAVAPILSTKEPEYSPSMGYEHPNTTPETESDEIIKSGVKELTPILSENEVTSKEECDVPVCENSTICDDHFEIFSDSNNDDDISLTTMILKTSNVVLREKLLSINCLIANIESLNDNPTLDRVLNSSVSFPISEESDNSLSDNFSPEFETFCDHTEETRSGKTTTHADNSLSEYDSFYFEIEPNQERLINVVENDIFDDSSNDPLLEKDDLFLASDNSIPSDDEFDFEPDSGEEILVVMNDSDEFEFLNPRDEFDVSTNDENDDYFPFMFVIRNFLPYLIYSKMFLSFLSAESEDTIFDPGISI</sequence>
<accession>A0A6L2JZV0</accession>
<dbReference type="EMBL" id="BKCJ010001402">
    <property type="protein sequence ID" value="GEU41174.1"/>
    <property type="molecule type" value="Genomic_DNA"/>
</dbReference>
<evidence type="ECO:0008006" key="2">
    <source>
        <dbReference type="Google" id="ProtNLM"/>
    </source>
</evidence>
<proteinExistence type="predicted"/>